<comment type="caution">
    <text evidence="2">The sequence shown here is derived from an EMBL/GenBank/DDBJ whole genome shotgun (WGS) entry which is preliminary data.</text>
</comment>
<feature type="compositionally biased region" description="Basic and acidic residues" evidence="1">
    <location>
        <begin position="53"/>
        <end position="68"/>
    </location>
</feature>
<protein>
    <submittedName>
        <fullName evidence="2">Uncharacterized protein</fullName>
    </submittedName>
</protein>
<dbReference type="Proteomes" id="UP001476798">
    <property type="component" value="Unassembled WGS sequence"/>
</dbReference>
<accession>A0ABV0PGZ7</accession>
<feature type="region of interest" description="Disordered" evidence="1">
    <location>
        <begin position="53"/>
        <end position="103"/>
    </location>
</feature>
<evidence type="ECO:0000256" key="1">
    <source>
        <dbReference type="SAM" id="MobiDB-lite"/>
    </source>
</evidence>
<dbReference type="EMBL" id="JAHRIO010072713">
    <property type="protein sequence ID" value="MEQ2182652.1"/>
    <property type="molecule type" value="Genomic_DNA"/>
</dbReference>
<reference evidence="2 3" key="1">
    <citation type="submission" date="2021-06" db="EMBL/GenBank/DDBJ databases">
        <authorList>
            <person name="Palmer J.M."/>
        </authorList>
    </citation>
    <scope>NUCLEOTIDE SEQUENCE [LARGE SCALE GENOMIC DNA]</scope>
    <source>
        <strain evidence="2 3">GA_2019</strain>
        <tissue evidence="2">Muscle</tissue>
    </source>
</reference>
<name>A0ABV0PGZ7_9TELE</name>
<organism evidence="2 3">
    <name type="scientific">Goodea atripinnis</name>
    <dbReference type="NCBI Taxonomy" id="208336"/>
    <lineage>
        <taxon>Eukaryota</taxon>
        <taxon>Metazoa</taxon>
        <taxon>Chordata</taxon>
        <taxon>Craniata</taxon>
        <taxon>Vertebrata</taxon>
        <taxon>Euteleostomi</taxon>
        <taxon>Actinopterygii</taxon>
        <taxon>Neopterygii</taxon>
        <taxon>Teleostei</taxon>
        <taxon>Neoteleostei</taxon>
        <taxon>Acanthomorphata</taxon>
        <taxon>Ovalentaria</taxon>
        <taxon>Atherinomorphae</taxon>
        <taxon>Cyprinodontiformes</taxon>
        <taxon>Goodeidae</taxon>
        <taxon>Goodea</taxon>
    </lineage>
</organism>
<gene>
    <name evidence="2" type="ORF">GOODEAATRI_024492</name>
</gene>
<feature type="compositionally biased region" description="Polar residues" evidence="1">
    <location>
        <begin position="74"/>
        <end position="83"/>
    </location>
</feature>
<sequence length="103" mass="11891">MIDFLREATHAPHQSGKGYNSIFKLSKYGKRLKKLFPGIKCLRQQPIWKIPEKSNQRSEGVMLREMEKSPVPSELNTKTSATMSFKKIGPQSQHYVRRKSNTV</sequence>
<evidence type="ECO:0000313" key="3">
    <source>
        <dbReference type="Proteomes" id="UP001476798"/>
    </source>
</evidence>
<keyword evidence="3" id="KW-1185">Reference proteome</keyword>
<proteinExistence type="predicted"/>
<evidence type="ECO:0000313" key="2">
    <source>
        <dbReference type="EMBL" id="MEQ2182652.1"/>
    </source>
</evidence>